<organism evidence="7 8">
    <name type="scientific">Armadillidium vulgare iridescent virus</name>
    <dbReference type="NCBI Taxonomy" id="72201"/>
    <lineage>
        <taxon>Viruses</taxon>
        <taxon>Varidnaviria</taxon>
        <taxon>Bamfordvirae</taxon>
        <taxon>Nucleocytoviricota</taxon>
        <taxon>Megaviricetes</taxon>
        <taxon>Pimascovirales</taxon>
        <taxon>Pimascovirales incertae sedis</taxon>
        <taxon>Iridoviridae</taxon>
        <taxon>Betairidovirinae</taxon>
        <taxon>Iridovirus</taxon>
        <taxon>Iridovirus armadillidium1</taxon>
        <taxon>Invertebrate iridescent virus 31</taxon>
    </lineage>
</organism>
<dbReference type="GO" id="GO:0003723">
    <property type="term" value="F:RNA binding"/>
    <property type="evidence" value="ECO:0007669"/>
    <property type="project" value="TreeGrafter"/>
</dbReference>
<feature type="domain" description="Xrn1 helical" evidence="6">
    <location>
        <begin position="289"/>
        <end position="385"/>
    </location>
</feature>
<evidence type="ECO:0000259" key="6">
    <source>
        <dbReference type="Pfam" id="PF17846"/>
    </source>
</evidence>
<dbReference type="OrthoDB" id="3268at10239"/>
<dbReference type="InterPro" id="IPR041412">
    <property type="entry name" value="Xrn1_helical"/>
</dbReference>
<accession>A0A068QKX0</accession>
<dbReference type="PANTHER" id="PTHR12341:SF7">
    <property type="entry name" value="5'-3' EXORIBONUCLEASE 1"/>
    <property type="match status" value="1"/>
</dbReference>
<dbReference type="Gene3D" id="1.25.40.1050">
    <property type="match status" value="1"/>
</dbReference>
<keyword evidence="2" id="KW-0378">Hydrolase</keyword>
<name>A0A068QKX0_9VIRU</name>
<dbReference type="Proteomes" id="UP000114278">
    <property type="component" value="Segment"/>
</dbReference>
<evidence type="ECO:0000256" key="1">
    <source>
        <dbReference type="ARBA" id="ARBA00022722"/>
    </source>
</evidence>
<sequence>MGIKHYFNGFLKKNHPECISTIKRGDNEGAGIPAMIDVLLVDMNGIIHNAAQEVYGYGNFSIPHKYPNDQTVYRYVNNCLDSLVVQFKPKELVLCIDGVAPMSKQIQQRQRRFRAAYERDEKNVGEFYTQNQPEPVLRFDSNAISPGTEFMHKLGRSIALHIERQQKGEKRRYEQDWRKTDESENHWKNLKVYFANDKVEGEGEHKLVDHVRKNGRHDYNYCIYGSDADLIMLSMALLTTSAITNIFVLRDKWSPTGKSSHYLFIDIPLLVSKMSEEIEQEFTKTGDPFDKNLFIVDFIFLCFMVGNDFLPNIPMIEIMSNGIGTILQIYTKFKKHITQRIPNIGGGFVYNQNVLMPILQELANTEQFLCNEQANDETRFPDRILNHCSSVSPTGYKVVDIAQFRKEYTRSHFIKNGIDESLDAAILYLEGMQWVLSYYTKKVPSWSWSFPYDYAPNLTSIIEAINFKRKPKPIQRLREPRFSNLVEEGRAIPPFHQLLCILPPQSSNLLPYPLNNVFFNELKVFAPEKLTIDLSGKHQEWEGIVLLPKLDQDAVKKCYWKYRPFINHKADISRDKAGRTFVYQNGSYTLI</sequence>
<evidence type="ECO:0000313" key="7">
    <source>
        <dbReference type="EMBL" id="CCV02503.1"/>
    </source>
</evidence>
<keyword evidence="3" id="KW-0269">Exonuclease</keyword>
<protein>
    <submittedName>
        <fullName evidence="7">5'-3', Exoribonuclease 1</fullName>
    </submittedName>
</protein>
<comment type="similarity">
    <text evidence="4">Belongs to the 5'-3' exonuclease family.</text>
</comment>
<dbReference type="GO" id="GO:0000956">
    <property type="term" value="P:nuclear-transcribed mRNA catabolic process"/>
    <property type="evidence" value="ECO:0007669"/>
    <property type="project" value="TreeGrafter"/>
</dbReference>
<dbReference type="InterPro" id="IPR004859">
    <property type="entry name" value="Xrn1_N"/>
</dbReference>
<dbReference type="RefSeq" id="YP_009046745.1">
    <property type="nucleotide sequence ID" value="NC_024451.1"/>
</dbReference>
<evidence type="ECO:0000256" key="2">
    <source>
        <dbReference type="ARBA" id="ARBA00022801"/>
    </source>
</evidence>
<proteinExistence type="inferred from homology"/>
<dbReference type="Pfam" id="PF17846">
    <property type="entry name" value="XRN_M"/>
    <property type="match status" value="2"/>
</dbReference>
<reference evidence="7 8" key="1">
    <citation type="journal article" date="2014" name="J. Gen. Virol.">
        <title>Genome sequence of a crustacean iridovirus, IIV31, isolated from the pill bug, Armadillidium vulgare.</title>
        <authorList>
            <person name="Piegu B."/>
            <person name="Guizard S."/>
            <person name="Yeping T."/>
            <person name="Cruaud C."/>
            <person name="Asgari S."/>
            <person name="Bideshi D.K."/>
            <person name="Federici B.A."/>
            <person name="Bigot Y."/>
        </authorList>
    </citation>
    <scope>NUCLEOTIDE SEQUENCE [LARGE SCALE GENOMIC DNA]</scope>
</reference>
<dbReference type="GO" id="GO:0004534">
    <property type="term" value="F:5'-3' RNA exonuclease activity"/>
    <property type="evidence" value="ECO:0007669"/>
    <property type="project" value="TreeGrafter"/>
</dbReference>
<keyword evidence="1" id="KW-0540">Nuclease</keyword>
<feature type="domain" description="Xrn1 helical" evidence="6">
    <location>
        <begin position="405"/>
        <end position="556"/>
    </location>
</feature>
<dbReference type="EMBL" id="HF920637">
    <property type="protein sequence ID" value="CCV02503.1"/>
    <property type="molecule type" value="Genomic_DNA"/>
</dbReference>
<evidence type="ECO:0000313" key="8">
    <source>
        <dbReference type="Proteomes" id="UP000114278"/>
    </source>
</evidence>
<dbReference type="Pfam" id="PF03159">
    <property type="entry name" value="XRN_N"/>
    <property type="match status" value="1"/>
</dbReference>
<evidence type="ECO:0000256" key="4">
    <source>
        <dbReference type="ARBA" id="ARBA00038299"/>
    </source>
</evidence>
<dbReference type="InterPro" id="IPR027073">
    <property type="entry name" value="5_3_exoribonuclease"/>
</dbReference>
<dbReference type="PANTHER" id="PTHR12341">
    <property type="entry name" value="5'-&gt;3' EXORIBONUCLEASE"/>
    <property type="match status" value="1"/>
</dbReference>
<feature type="domain" description="Xrn1 N-terminal" evidence="5">
    <location>
        <begin position="1"/>
        <end position="251"/>
    </location>
</feature>
<evidence type="ECO:0000259" key="5">
    <source>
        <dbReference type="Pfam" id="PF03159"/>
    </source>
</evidence>
<keyword evidence="8" id="KW-1185">Reference proteome</keyword>
<dbReference type="Gene3D" id="3.40.50.12390">
    <property type="match status" value="1"/>
</dbReference>
<dbReference type="GeneID" id="19738715"/>
<gene>
    <name evidence="7" type="primary">131R</name>
    <name evidence="7" type="ORF">IIV31_131R</name>
</gene>
<dbReference type="KEGG" id="vg:19738715"/>
<evidence type="ECO:0000256" key="3">
    <source>
        <dbReference type="ARBA" id="ARBA00022839"/>
    </source>
</evidence>